<evidence type="ECO:0000256" key="1">
    <source>
        <dbReference type="SAM" id="MobiDB-lite"/>
    </source>
</evidence>
<comment type="caution">
    <text evidence="2">The sequence shown here is derived from an EMBL/GenBank/DDBJ whole genome shotgun (WGS) entry which is preliminary data.</text>
</comment>
<dbReference type="Proteomes" id="UP000682308">
    <property type="component" value="Unassembled WGS sequence"/>
</dbReference>
<evidence type="ECO:0000313" key="2">
    <source>
        <dbReference type="EMBL" id="MBR8641339.1"/>
    </source>
</evidence>
<dbReference type="EMBL" id="JAGTPG010000002">
    <property type="protein sequence ID" value="MBR8641339.1"/>
    <property type="molecule type" value="Genomic_DNA"/>
</dbReference>
<evidence type="ECO:0000313" key="3">
    <source>
        <dbReference type="Proteomes" id="UP000682308"/>
    </source>
</evidence>
<name>A0A941J6V4_9ACTN</name>
<feature type="region of interest" description="Disordered" evidence="1">
    <location>
        <begin position="207"/>
        <end position="295"/>
    </location>
</feature>
<protein>
    <submittedName>
        <fullName evidence="2">Uncharacterized protein</fullName>
    </submittedName>
</protein>
<organism evidence="2 3">
    <name type="scientific">Streptomyces tuirus</name>
    <dbReference type="NCBI Taxonomy" id="68278"/>
    <lineage>
        <taxon>Bacteria</taxon>
        <taxon>Bacillati</taxon>
        <taxon>Actinomycetota</taxon>
        <taxon>Actinomycetes</taxon>
        <taxon>Kitasatosporales</taxon>
        <taxon>Streptomycetaceae</taxon>
        <taxon>Streptomyces</taxon>
    </lineage>
</organism>
<gene>
    <name evidence="2" type="ORF">KEF29_23540</name>
</gene>
<sequence length="295" mass="31182">MTYDSLVNHGDYLSAHYLAEVLPKDLKAKDGLLARWAAFEEQERRRHADALAEARRQGLGPDSVPPRARTPREGLRALHGPYFAGRAALAQDAETLADPDAPEPEGWRKRFTESHLDTLHALGYTEAHEQSVTVHRADRAYTLQVAHAEPGLYAVSCGWTTEPDAALDPDGAGRLLHPVDLEASAAPLEDAKALTDFLFACDTPRATSSCSSAASSSSPTASPGPRAATWPPTSTRPSTGATTATAANSTRWPRCSAPTRCASPPRAARPRSPASSTSPASTPSASPPSCAKACA</sequence>
<proteinExistence type="predicted"/>
<reference evidence="2 3" key="1">
    <citation type="submission" date="2021-04" db="EMBL/GenBank/DDBJ databases">
        <title>Characterization of the biosynthetic gene cluster of new lipopeptides with antitumor activity in the genome of the marine Streptomyces PHM034.</title>
        <authorList>
            <person name="Ceniceros A."/>
            <person name="Canedo L."/>
            <person name="Mendez C."/>
            <person name="Olano C."/>
            <person name="Schleissner C."/>
            <person name="Cuevas C."/>
            <person name="De La Calle F."/>
            <person name="Salas J.A."/>
        </authorList>
    </citation>
    <scope>NUCLEOTIDE SEQUENCE [LARGE SCALE GENOMIC DNA]</scope>
    <source>
        <strain evidence="2 3">PHM034</strain>
    </source>
</reference>
<accession>A0A941J6V4</accession>
<dbReference type="AlphaFoldDB" id="A0A941J6V4"/>
<keyword evidence="3" id="KW-1185">Reference proteome</keyword>